<dbReference type="EMBL" id="ML743567">
    <property type="protein sequence ID" value="KAE8139274.1"/>
    <property type="molecule type" value="Genomic_DNA"/>
</dbReference>
<dbReference type="Proteomes" id="UP000325672">
    <property type="component" value="Unassembled WGS sequence"/>
</dbReference>
<reference evidence="1 2" key="1">
    <citation type="submission" date="2019-04" db="EMBL/GenBank/DDBJ databases">
        <title>Friends and foes A comparative genomics study of 23 Aspergillus species from section Flavi.</title>
        <authorList>
            <consortium name="DOE Joint Genome Institute"/>
            <person name="Kjaerbolling I."/>
            <person name="Vesth T."/>
            <person name="Frisvad J.C."/>
            <person name="Nybo J.L."/>
            <person name="Theobald S."/>
            <person name="Kildgaard S."/>
            <person name="Isbrandt T."/>
            <person name="Kuo A."/>
            <person name="Sato A."/>
            <person name="Lyhne E.K."/>
            <person name="Kogle M.E."/>
            <person name="Wiebenga A."/>
            <person name="Kun R.S."/>
            <person name="Lubbers R.J."/>
            <person name="Makela M.R."/>
            <person name="Barry K."/>
            <person name="Chovatia M."/>
            <person name="Clum A."/>
            <person name="Daum C."/>
            <person name="Haridas S."/>
            <person name="He G."/>
            <person name="LaButti K."/>
            <person name="Lipzen A."/>
            <person name="Mondo S."/>
            <person name="Riley R."/>
            <person name="Salamov A."/>
            <person name="Simmons B.A."/>
            <person name="Magnuson J.K."/>
            <person name="Henrissat B."/>
            <person name="Mortensen U.H."/>
            <person name="Larsen T.O."/>
            <person name="Devries R.P."/>
            <person name="Grigoriev I.V."/>
            <person name="Machida M."/>
            <person name="Baker S.E."/>
            <person name="Andersen M.R."/>
        </authorList>
    </citation>
    <scope>NUCLEOTIDE SEQUENCE [LARGE SCALE GENOMIC DNA]</scope>
    <source>
        <strain evidence="1 2">CBS 117625</strain>
    </source>
</reference>
<evidence type="ECO:0000313" key="1">
    <source>
        <dbReference type="EMBL" id="KAE8139274.1"/>
    </source>
</evidence>
<evidence type="ECO:0000313" key="2">
    <source>
        <dbReference type="Proteomes" id="UP000325672"/>
    </source>
</evidence>
<name>A0A5N6T0X6_ASPPS</name>
<dbReference type="GeneID" id="43638398"/>
<sequence>MGRKTNLICNEIPLYRCKDRTPYMGKLDVGFVLLYIWQVYRKPGHRESSLRTSCHMACECQFV</sequence>
<organism evidence="1 2">
    <name type="scientific">Aspergillus pseudotamarii</name>
    <dbReference type="NCBI Taxonomy" id="132259"/>
    <lineage>
        <taxon>Eukaryota</taxon>
        <taxon>Fungi</taxon>
        <taxon>Dikarya</taxon>
        <taxon>Ascomycota</taxon>
        <taxon>Pezizomycotina</taxon>
        <taxon>Eurotiomycetes</taxon>
        <taxon>Eurotiomycetidae</taxon>
        <taxon>Eurotiales</taxon>
        <taxon>Aspergillaceae</taxon>
        <taxon>Aspergillus</taxon>
        <taxon>Aspergillus subgen. Circumdati</taxon>
    </lineage>
</organism>
<keyword evidence="2" id="KW-1185">Reference proteome</keyword>
<gene>
    <name evidence="1" type="ORF">BDV38DRAFT_243165</name>
</gene>
<dbReference type="RefSeq" id="XP_031915337.1">
    <property type="nucleotide sequence ID" value="XM_032054188.1"/>
</dbReference>
<protein>
    <submittedName>
        <fullName evidence="1">Uncharacterized protein</fullName>
    </submittedName>
</protein>
<dbReference type="AlphaFoldDB" id="A0A5N6T0X6"/>
<proteinExistence type="predicted"/>
<accession>A0A5N6T0X6</accession>